<reference evidence="7" key="3">
    <citation type="submission" date="2022-01" db="EMBL/GenBank/DDBJ databases">
        <title>Collection of gut derived symbiotic bacterial strains cultured from healthy donors.</title>
        <authorList>
            <person name="Lin H."/>
            <person name="Kohout C."/>
            <person name="Waligurski E."/>
            <person name="Pamer E.G."/>
        </authorList>
    </citation>
    <scope>NUCLEOTIDE SEQUENCE</scope>
    <source>
        <strain evidence="7">DFI.6.55</strain>
    </source>
</reference>
<dbReference type="InterPro" id="IPR004715">
    <property type="entry name" value="PTS_IIA_fruc"/>
</dbReference>
<sequence length="160" mass="17485">MNLSEIFNENAIAVDIPADSKMKALEYLTDLLYKDQAIGDESEFLKDVLIREGEGQTGIGDGIAIPHGKSGTVRKDCIAFGKLKQPVTWESVDGKPVSVIFLFAVNKTTDADNHLRMMAMVARSLADEEICRRIKEVATKEDVFAVINEITAAMGIPAVN</sequence>
<dbReference type="PROSITE" id="PS00372">
    <property type="entry name" value="PTS_EIIA_TYPE_2_HIS"/>
    <property type="match status" value="1"/>
</dbReference>
<dbReference type="PANTHER" id="PTHR47738:SF2">
    <property type="entry name" value="PTS SYSTEM FRUCTOSE-LIKE EIIA COMPONENT"/>
    <property type="match status" value="1"/>
</dbReference>
<dbReference type="InterPro" id="IPR051541">
    <property type="entry name" value="PTS_SugarTrans_NitroReg"/>
</dbReference>
<dbReference type="GO" id="GO:0016020">
    <property type="term" value="C:membrane"/>
    <property type="evidence" value="ECO:0007669"/>
    <property type="project" value="InterPro"/>
</dbReference>
<accession>A0AAW5C226</accession>
<dbReference type="RefSeq" id="WP_117563011.1">
    <property type="nucleotide sequence ID" value="NZ_BAABZL010000001.1"/>
</dbReference>
<keyword evidence="1" id="KW-0813">Transport</keyword>
<evidence type="ECO:0000313" key="7">
    <source>
        <dbReference type="EMBL" id="MCG4746611.1"/>
    </source>
</evidence>
<comment type="caution">
    <text evidence="7">The sequence shown here is derived from an EMBL/GenBank/DDBJ whole genome shotgun (WGS) entry which is preliminary data.</text>
</comment>
<dbReference type="SUPFAM" id="SSF55804">
    <property type="entry name" value="Phoshotransferase/anion transport protein"/>
    <property type="match status" value="1"/>
</dbReference>
<dbReference type="GO" id="GO:0008982">
    <property type="term" value="F:protein-N(PI)-phosphohistidine-sugar phosphotransferase activity"/>
    <property type="evidence" value="ECO:0007669"/>
    <property type="project" value="InterPro"/>
</dbReference>
<dbReference type="EMBL" id="JAAITT010000013">
    <property type="protein sequence ID" value="NSJ49166.1"/>
    <property type="molecule type" value="Genomic_DNA"/>
</dbReference>
<dbReference type="Pfam" id="PF00359">
    <property type="entry name" value="PTS_EIIA_2"/>
    <property type="match status" value="1"/>
</dbReference>
<reference evidence="8 9" key="1">
    <citation type="journal article" date="2020" name="Cell Host Microbe">
        <title>Functional and Genomic Variation between Human-Derived Isolates of Lachnospiraceae Reveals Inter- and Intra-Species Diversity.</title>
        <authorList>
            <person name="Sorbara M.T."/>
            <person name="Littmann E.R."/>
            <person name="Fontana E."/>
            <person name="Moody T.U."/>
            <person name="Kohout C.E."/>
            <person name="Gjonbalaj M."/>
            <person name="Eaton V."/>
            <person name="Seok R."/>
            <person name="Leiner I.M."/>
            <person name="Pamer E.G."/>
        </authorList>
    </citation>
    <scope>NUCLEOTIDE SEQUENCE [LARGE SCALE GENOMIC DNA]</scope>
    <source>
        <strain evidence="8 9">MSK.1.17</strain>
    </source>
</reference>
<dbReference type="Proteomes" id="UP000669239">
    <property type="component" value="Unassembled WGS sequence"/>
</dbReference>
<dbReference type="Proteomes" id="UP001299608">
    <property type="component" value="Unassembled WGS sequence"/>
</dbReference>
<evidence type="ECO:0000313" key="10">
    <source>
        <dbReference type="Proteomes" id="UP001299608"/>
    </source>
</evidence>
<evidence type="ECO:0000256" key="5">
    <source>
        <dbReference type="ARBA" id="ARBA00022683"/>
    </source>
</evidence>
<evidence type="ECO:0000256" key="3">
    <source>
        <dbReference type="ARBA" id="ARBA00022597"/>
    </source>
</evidence>
<evidence type="ECO:0000256" key="1">
    <source>
        <dbReference type="ARBA" id="ARBA00022448"/>
    </source>
</evidence>
<dbReference type="GO" id="GO:0009401">
    <property type="term" value="P:phosphoenolpyruvate-dependent sugar phosphotransferase system"/>
    <property type="evidence" value="ECO:0007669"/>
    <property type="project" value="UniProtKB-KW"/>
</dbReference>
<dbReference type="CDD" id="cd00211">
    <property type="entry name" value="PTS_IIA_fru"/>
    <property type="match status" value="1"/>
</dbReference>
<evidence type="ECO:0000259" key="6">
    <source>
        <dbReference type="PROSITE" id="PS51094"/>
    </source>
</evidence>
<dbReference type="NCBIfam" id="TIGR00848">
    <property type="entry name" value="fruA"/>
    <property type="match status" value="1"/>
</dbReference>
<keyword evidence="2" id="KW-0597">Phosphoprotein</keyword>
<protein>
    <submittedName>
        <fullName evidence="7">PTS sugar transporter subunit IIA</fullName>
    </submittedName>
</protein>
<gene>
    <name evidence="8" type="ORF">G5B36_10695</name>
    <name evidence="7" type="ORF">L0N08_14410</name>
</gene>
<keyword evidence="5" id="KW-0598">Phosphotransferase system</keyword>
<dbReference type="Gene3D" id="3.40.930.10">
    <property type="entry name" value="Mannitol-specific EII, Chain A"/>
    <property type="match status" value="1"/>
</dbReference>
<name>A0AAW5C226_9FIRM</name>
<evidence type="ECO:0000313" key="9">
    <source>
        <dbReference type="Proteomes" id="UP000669239"/>
    </source>
</evidence>
<dbReference type="AlphaFoldDB" id="A0AAW5C226"/>
<dbReference type="GeneID" id="97208602"/>
<keyword evidence="4" id="KW-0808">Transferase</keyword>
<dbReference type="InterPro" id="IPR002178">
    <property type="entry name" value="PTS_EIIA_type-2_dom"/>
</dbReference>
<dbReference type="EMBL" id="JAKNGE010000017">
    <property type="protein sequence ID" value="MCG4746611.1"/>
    <property type="molecule type" value="Genomic_DNA"/>
</dbReference>
<keyword evidence="9" id="KW-1185">Reference proteome</keyword>
<keyword evidence="3 7" id="KW-0762">Sugar transport</keyword>
<reference evidence="8" key="2">
    <citation type="submission" date="2020-02" db="EMBL/GenBank/DDBJ databases">
        <authorList>
            <person name="Littmann E."/>
            <person name="Sorbara M."/>
        </authorList>
    </citation>
    <scope>NUCLEOTIDE SEQUENCE</scope>
    <source>
        <strain evidence="8">MSK.1.17</strain>
    </source>
</reference>
<dbReference type="PANTHER" id="PTHR47738">
    <property type="entry name" value="PTS SYSTEM FRUCTOSE-LIKE EIIA COMPONENT-RELATED"/>
    <property type="match status" value="1"/>
</dbReference>
<evidence type="ECO:0000313" key="8">
    <source>
        <dbReference type="EMBL" id="NSJ49166.1"/>
    </source>
</evidence>
<proteinExistence type="predicted"/>
<organism evidence="7 10">
    <name type="scientific">Enterocloster aldenensis</name>
    <dbReference type="NCBI Taxonomy" id="358742"/>
    <lineage>
        <taxon>Bacteria</taxon>
        <taxon>Bacillati</taxon>
        <taxon>Bacillota</taxon>
        <taxon>Clostridia</taxon>
        <taxon>Lachnospirales</taxon>
        <taxon>Lachnospiraceae</taxon>
        <taxon>Enterocloster</taxon>
    </lineage>
</organism>
<evidence type="ECO:0000256" key="4">
    <source>
        <dbReference type="ARBA" id="ARBA00022679"/>
    </source>
</evidence>
<dbReference type="PROSITE" id="PS51094">
    <property type="entry name" value="PTS_EIIA_TYPE_2"/>
    <property type="match status" value="1"/>
</dbReference>
<feature type="domain" description="PTS EIIA type-2" evidence="6">
    <location>
        <begin position="5"/>
        <end position="150"/>
    </location>
</feature>
<evidence type="ECO:0000256" key="2">
    <source>
        <dbReference type="ARBA" id="ARBA00022553"/>
    </source>
</evidence>
<dbReference type="InterPro" id="IPR016152">
    <property type="entry name" value="PTrfase/Anion_transptr"/>
</dbReference>